<protein>
    <submittedName>
        <fullName evidence="1">Uncharacterized protein</fullName>
    </submittedName>
</protein>
<name>A0A1M5CUD5_9BURK</name>
<keyword evidence="2" id="KW-1185">Reference proteome</keyword>
<accession>A0A1M5CUD5</accession>
<sequence>MIVVVVSHQHSLQRQILLLQRMQNRPGFTRINDQCILPIVQKPDVVIMECSNGLNLEFGIHDLCDYKFG</sequence>
<dbReference type="Proteomes" id="UP000184327">
    <property type="component" value="Unassembled WGS sequence"/>
</dbReference>
<organism evidence="1 2">
    <name type="scientific">Lampropedia hyalina DSM 16112</name>
    <dbReference type="NCBI Taxonomy" id="1122156"/>
    <lineage>
        <taxon>Bacteria</taxon>
        <taxon>Pseudomonadati</taxon>
        <taxon>Pseudomonadota</taxon>
        <taxon>Betaproteobacteria</taxon>
        <taxon>Burkholderiales</taxon>
        <taxon>Comamonadaceae</taxon>
        <taxon>Lampropedia</taxon>
    </lineage>
</organism>
<reference evidence="1 2" key="1">
    <citation type="submission" date="2016-11" db="EMBL/GenBank/DDBJ databases">
        <authorList>
            <person name="Jaros S."/>
            <person name="Januszkiewicz K."/>
            <person name="Wedrychowicz H."/>
        </authorList>
    </citation>
    <scope>NUCLEOTIDE SEQUENCE [LARGE SCALE GENOMIC DNA]</scope>
    <source>
        <strain evidence="1 2">DSM 16112</strain>
    </source>
</reference>
<evidence type="ECO:0000313" key="2">
    <source>
        <dbReference type="Proteomes" id="UP000184327"/>
    </source>
</evidence>
<dbReference type="STRING" id="1122156.SAMN02745117_02240"/>
<evidence type="ECO:0000313" key="1">
    <source>
        <dbReference type="EMBL" id="SHF58256.1"/>
    </source>
</evidence>
<dbReference type="EMBL" id="FQUZ01000029">
    <property type="protein sequence ID" value="SHF58256.1"/>
    <property type="molecule type" value="Genomic_DNA"/>
</dbReference>
<proteinExistence type="predicted"/>
<gene>
    <name evidence="1" type="ORF">SAMN02745117_02240</name>
</gene>
<dbReference type="AlphaFoldDB" id="A0A1M5CUD5"/>